<gene>
    <name evidence="11" type="ORF">GEV33_015520</name>
    <name evidence="10" type="ORF">GEV33_015521</name>
</gene>
<dbReference type="Pfam" id="PF00665">
    <property type="entry name" value="rve"/>
    <property type="match status" value="1"/>
</dbReference>
<keyword evidence="3" id="KW-0548">Nucleotidyltransferase</keyword>
<dbReference type="GO" id="GO:0016787">
    <property type="term" value="F:hydrolase activity"/>
    <property type="evidence" value="ECO:0007669"/>
    <property type="project" value="UniProtKB-KW"/>
</dbReference>
<keyword evidence="2" id="KW-0808">Transferase</keyword>
<evidence type="ECO:0000256" key="5">
    <source>
        <dbReference type="ARBA" id="ARBA00022759"/>
    </source>
</evidence>
<dbReference type="FunFam" id="1.10.340.70:FF:000001">
    <property type="entry name" value="Retrovirus-related Pol polyprotein from transposon gypsy-like Protein"/>
    <property type="match status" value="1"/>
</dbReference>
<accession>A0A8J6H3Y7</accession>
<organism evidence="11 12">
    <name type="scientific">Tenebrio molitor</name>
    <name type="common">Yellow mealworm beetle</name>
    <dbReference type="NCBI Taxonomy" id="7067"/>
    <lineage>
        <taxon>Eukaryota</taxon>
        <taxon>Metazoa</taxon>
        <taxon>Ecdysozoa</taxon>
        <taxon>Arthropoda</taxon>
        <taxon>Hexapoda</taxon>
        <taxon>Insecta</taxon>
        <taxon>Pterygota</taxon>
        <taxon>Neoptera</taxon>
        <taxon>Endopterygota</taxon>
        <taxon>Coleoptera</taxon>
        <taxon>Polyphaga</taxon>
        <taxon>Cucujiformia</taxon>
        <taxon>Tenebrionidae</taxon>
        <taxon>Tenebrio</taxon>
    </lineage>
</organism>
<dbReference type="Gene3D" id="3.30.70.270">
    <property type="match status" value="2"/>
</dbReference>
<name>A0A8J6H3Y7_TENMO</name>
<dbReference type="GO" id="GO:0004519">
    <property type="term" value="F:endonuclease activity"/>
    <property type="evidence" value="ECO:0007669"/>
    <property type="project" value="UniProtKB-KW"/>
</dbReference>
<keyword evidence="4" id="KW-0540">Nuclease</keyword>
<dbReference type="InterPro" id="IPR043128">
    <property type="entry name" value="Rev_trsase/Diguanyl_cyclase"/>
</dbReference>
<dbReference type="PANTHER" id="PTHR37984">
    <property type="entry name" value="PROTEIN CBG26694"/>
    <property type="match status" value="1"/>
</dbReference>
<keyword evidence="7" id="KW-0695">RNA-directed DNA polymerase</keyword>
<dbReference type="Gene3D" id="1.10.340.70">
    <property type="match status" value="1"/>
</dbReference>
<evidence type="ECO:0000256" key="4">
    <source>
        <dbReference type="ARBA" id="ARBA00022722"/>
    </source>
</evidence>
<comment type="caution">
    <text evidence="11">The sequence shown here is derived from an EMBL/GenBank/DDBJ whole genome shotgun (WGS) entry which is preliminary data.</text>
</comment>
<dbReference type="GO" id="GO:0003676">
    <property type="term" value="F:nucleic acid binding"/>
    <property type="evidence" value="ECO:0007669"/>
    <property type="project" value="InterPro"/>
</dbReference>
<dbReference type="GO" id="GO:0042575">
    <property type="term" value="C:DNA polymerase complex"/>
    <property type="evidence" value="ECO:0007669"/>
    <property type="project" value="UniProtKB-ARBA"/>
</dbReference>
<dbReference type="InterPro" id="IPR036397">
    <property type="entry name" value="RNaseH_sf"/>
</dbReference>
<reference evidence="11" key="2">
    <citation type="submission" date="2021-08" db="EMBL/GenBank/DDBJ databases">
        <authorList>
            <person name="Eriksson T."/>
        </authorList>
    </citation>
    <scope>NUCLEOTIDE SEQUENCE</scope>
    <source>
        <strain evidence="11">Stoneville</strain>
        <tissue evidence="11">Whole head</tissue>
    </source>
</reference>
<dbReference type="FunFam" id="3.30.70.270:FF:000020">
    <property type="entry name" value="Transposon Tf2-6 polyprotein-like Protein"/>
    <property type="match status" value="1"/>
</dbReference>
<dbReference type="AlphaFoldDB" id="A0A8J6H3Y7"/>
<dbReference type="EMBL" id="JABDTM020030889">
    <property type="protein sequence ID" value="KAH0807270.1"/>
    <property type="molecule type" value="Genomic_DNA"/>
</dbReference>
<feature type="domain" description="Integrase catalytic" evidence="9">
    <location>
        <begin position="651"/>
        <end position="808"/>
    </location>
</feature>
<dbReference type="EMBL" id="JABDTM020030888">
    <property type="protein sequence ID" value="KAH0807271.1"/>
    <property type="molecule type" value="Genomic_DNA"/>
</dbReference>
<evidence type="ECO:0000259" key="8">
    <source>
        <dbReference type="PROSITE" id="PS50878"/>
    </source>
</evidence>
<dbReference type="InterPro" id="IPR001584">
    <property type="entry name" value="Integrase_cat-core"/>
</dbReference>
<dbReference type="Proteomes" id="UP000719412">
    <property type="component" value="Unassembled WGS sequence"/>
</dbReference>
<dbReference type="InterPro" id="IPR012337">
    <property type="entry name" value="RNaseH-like_sf"/>
</dbReference>
<dbReference type="InterPro" id="IPR043502">
    <property type="entry name" value="DNA/RNA_pol_sf"/>
</dbReference>
<evidence type="ECO:0000256" key="1">
    <source>
        <dbReference type="ARBA" id="ARBA00012493"/>
    </source>
</evidence>
<evidence type="ECO:0000256" key="7">
    <source>
        <dbReference type="ARBA" id="ARBA00022918"/>
    </source>
</evidence>
<dbReference type="Pfam" id="PF17921">
    <property type="entry name" value="Integrase_H2C2"/>
    <property type="match status" value="1"/>
</dbReference>
<dbReference type="Gene3D" id="3.30.420.10">
    <property type="entry name" value="Ribonuclease H-like superfamily/Ribonuclease H"/>
    <property type="match status" value="1"/>
</dbReference>
<dbReference type="PANTHER" id="PTHR37984:SF5">
    <property type="entry name" value="PROTEIN NYNRIN-LIKE"/>
    <property type="match status" value="1"/>
</dbReference>
<dbReference type="CDD" id="cd01647">
    <property type="entry name" value="RT_LTR"/>
    <property type="match status" value="1"/>
</dbReference>
<evidence type="ECO:0000256" key="2">
    <source>
        <dbReference type="ARBA" id="ARBA00022679"/>
    </source>
</evidence>
<dbReference type="Pfam" id="PF17917">
    <property type="entry name" value="RT_RNaseH"/>
    <property type="match status" value="1"/>
</dbReference>
<dbReference type="CDD" id="cd09274">
    <property type="entry name" value="RNase_HI_RT_Ty3"/>
    <property type="match status" value="1"/>
</dbReference>
<dbReference type="SUPFAM" id="SSF56672">
    <property type="entry name" value="DNA/RNA polymerases"/>
    <property type="match status" value="1"/>
</dbReference>
<evidence type="ECO:0000259" key="9">
    <source>
        <dbReference type="PROSITE" id="PS50994"/>
    </source>
</evidence>
<dbReference type="EC" id="2.7.7.49" evidence="1"/>
<dbReference type="Pfam" id="PF00078">
    <property type="entry name" value="RVT_1"/>
    <property type="match status" value="1"/>
</dbReference>
<sequence length="831" mass="93007">MEAQEALIALLQKLQDSLGHSKHNGDDVALPIFDPSKADLGAAVWCGEIEQLGHELGWSGRETVARAGKVLKGTAVAWFENWEPTQRDWETFKADIVDIFPPKRNLAEKLKAAVLLSSETFDTYCEKASPLTLAQCFLSKKKDGSDRLCVDFPALNRITVKDRFPLPLIEDQLDRLGNGTYFTALDMASGFYQIPIAADSVAKTGFVTPDGHYEYLRMPFGLANAPAVFQRAINNALGPLKDRVALVYLDDVLIPSTTIERGIEKLELVLTALAKAGFSLNINKCKFFQTTIDYLGRYVSAEGIRPSTGKVTALANSPAPGNVKQVRRFMGLASYFRKFIPEFASRTASITQLTKKSTPFSWNKEHEEAKRYVIQHLSAQPLLSIFDASLPTEVHTDASSIGYGAILFQKPTPDSALRVVAYFSRRTTPAESSYHSYELETLAIVNALKHFRVYLIGIPFKIVTDCNAIKATVHKRDLIPRVARWWIYLQDFDFEVEYRKGKHVAHVDYLSRNPPNTVLAVNPIAEGTWLEIEQSKDRETKSIIAKINAGDLVVSDFEVKHSILYRKLRMDDGSFTFRYFVPKGSRLGLLRLYHDEQCHVGGEKTLHKVREQFWFPRMTSFVKKYIAHCLVCVTTKRPSGPKQGLLHSIDKTPTPFHTVHADCLGPFKVTTEGFKHILLLIDAFTKYVLLIPLRTLTGSEMVSALETHLLLFGTPARMISDRGTNFTDKKVRDLLNGLKIEHHLIATAAPRANGQVERYVATVITLLAVEIQKVSEWTSVVPKVQLTLNSTVQKTTGFTPLHLLIGADTNVPQVQSLVKIREIARLSDGHC</sequence>
<protein>
    <recommendedName>
        <fullName evidence="1">RNA-directed DNA polymerase</fullName>
        <ecNumber evidence="1">2.7.7.49</ecNumber>
    </recommendedName>
</protein>
<evidence type="ECO:0000313" key="10">
    <source>
        <dbReference type="EMBL" id="KAH0807270.1"/>
    </source>
</evidence>
<dbReference type="InterPro" id="IPR050951">
    <property type="entry name" value="Retrovirus_Pol_polyprotein"/>
</dbReference>
<proteinExistence type="predicted"/>
<dbReference type="GO" id="GO:0015074">
    <property type="term" value="P:DNA integration"/>
    <property type="evidence" value="ECO:0007669"/>
    <property type="project" value="InterPro"/>
</dbReference>
<dbReference type="InterPro" id="IPR000477">
    <property type="entry name" value="RT_dom"/>
</dbReference>
<dbReference type="Gene3D" id="3.10.10.10">
    <property type="entry name" value="HIV Type 1 Reverse Transcriptase, subunit A, domain 1"/>
    <property type="match status" value="1"/>
</dbReference>
<dbReference type="PROSITE" id="PS50878">
    <property type="entry name" value="RT_POL"/>
    <property type="match status" value="1"/>
</dbReference>
<dbReference type="InterPro" id="IPR041373">
    <property type="entry name" value="RT_RNaseH"/>
</dbReference>
<dbReference type="SUPFAM" id="SSF53098">
    <property type="entry name" value="Ribonuclease H-like"/>
    <property type="match status" value="1"/>
</dbReference>
<dbReference type="GO" id="GO:0003964">
    <property type="term" value="F:RNA-directed DNA polymerase activity"/>
    <property type="evidence" value="ECO:0007669"/>
    <property type="project" value="UniProtKB-KW"/>
</dbReference>
<dbReference type="PROSITE" id="PS50994">
    <property type="entry name" value="INTEGRASE"/>
    <property type="match status" value="1"/>
</dbReference>
<keyword evidence="12" id="KW-1185">Reference proteome</keyword>
<dbReference type="InterPro" id="IPR041588">
    <property type="entry name" value="Integrase_H2C2"/>
</dbReference>
<evidence type="ECO:0000313" key="11">
    <source>
        <dbReference type="EMBL" id="KAH0807271.1"/>
    </source>
</evidence>
<reference evidence="11" key="1">
    <citation type="journal article" date="2020" name="J Insects Food Feed">
        <title>The yellow mealworm (Tenebrio molitor) genome: a resource for the emerging insects as food and feed industry.</title>
        <authorList>
            <person name="Eriksson T."/>
            <person name="Andere A."/>
            <person name="Kelstrup H."/>
            <person name="Emery V."/>
            <person name="Picard C."/>
        </authorList>
    </citation>
    <scope>NUCLEOTIDE SEQUENCE</scope>
    <source>
        <strain evidence="11">Stoneville</strain>
        <tissue evidence="11">Whole head</tissue>
    </source>
</reference>
<keyword evidence="6" id="KW-0378">Hydrolase</keyword>
<evidence type="ECO:0000256" key="3">
    <source>
        <dbReference type="ARBA" id="ARBA00022695"/>
    </source>
</evidence>
<evidence type="ECO:0000313" key="12">
    <source>
        <dbReference type="Proteomes" id="UP000719412"/>
    </source>
</evidence>
<evidence type="ECO:0000256" key="6">
    <source>
        <dbReference type="ARBA" id="ARBA00022801"/>
    </source>
</evidence>
<keyword evidence="5" id="KW-0255">Endonuclease</keyword>
<feature type="domain" description="Reverse transcriptase" evidence="8">
    <location>
        <begin position="120"/>
        <end position="299"/>
    </location>
</feature>